<evidence type="ECO:0000313" key="3">
    <source>
        <dbReference type="EMBL" id="SMF96885.1"/>
    </source>
</evidence>
<organism evidence="3 4">
    <name type="scientific">Methylomagnum ishizawai</name>
    <dbReference type="NCBI Taxonomy" id="1760988"/>
    <lineage>
        <taxon>Bacteria</taxon>
        <taxon>Pseudomonadati</taxon>
        <taxon>Pseudomonadota</taxon>
        <taxon>Gammaproteobacteria</taxon>
        <taxon>Methylococcales</taxon>
        <taxon>Methylococcaceae</taxon>
        <taxon>Methylomagnum</taxon>
    </lineage>
</organism>
<dbReference type="PANTHER" id="PTHR33713:SF6">
    <property type="entry name" value="ANTITOXIN YEFM"/>
    <property type="match status" value="1"/>
</dbReference>
<dbReference type="RefSeq" id="WP_085215733.1">
    <property type="nucleotide sequence ID" value="NZ_FXAM01000001.1"/>
</dbReference>
<sequence>MDAITTHQASQNLDGLIAKVIADIEPTIVCGDNGQKAVLMSLDEFNSWQETLYLLSNPANAEHLRKSIAEAQAGRVAERSLIEP</sequence>
<protein>
    <recommendedName>
        <fullName evidence="2">Antitoxin</fullName>
    </recommendedName>
</protein>
<dbReference type="Pfam" id="PF02604">
    <property type="entry name" value="PhdYeFM_antitox"/>
    <property type="match status" value="1"/>
</dbReference>
<gene>
    <name evidence="3" type="ORF">SAMN02949497_4299</name>
</gene>
<dbReference type="EMBL" id="FXAM01000001">
    <property type="protein sequence ID" value="SMF96885.1"/>
    <property type="molecule type" value="Genomic_DNA"/>
</dbReference>
<comment type="function">
    <text evidence="2">Antitoxin component of a type II toxin-antitoxin (TA) system.</text>
</comment>
<evidence type="ECO:0000313" key="4">
    <source>
        <dbReference type="Proteomes" id="UP000192923"/>
    </source>
</evidence>
<dbReference type="InterPro" id="IPR006442">
    <property type="entry name" value="Antitoxin_Phd/YefM"/>
</dbReference>
<dbReference type="InterPro" id="IPR036165">
    <property type="entry name" value="YefM-like_sf"/>
</dbReference>
<dbReference type="InterPro" id="IPR051405">
    <property type="entry name" value="phD/YefM_antitoxin"/>
</dbReference>
<dbReference type="AlphaFoldDB" id="A0A1Y6DB73"/>
<name>A0A1Y6DB73_9GAMM</name>
<accession>A0A1Y6DB73</accession>
<dbReference type="SUPFAM" id="SSF143120">
    <property type="entry name" value="YefM-like"/>
    <property type="match status" value="1"/>
</dbReference>
<proteinExistence type="inferred from homology"/>
<dbReference type="PANTHER" id="PTHR33713">
    <property type="entry name" value="ANTITOXIN YAFN-RELATED"/>
    <property type="match status" value="1"/>
</dbReference>
<reference evidence="3 4" key="1">
    <citation type="submission" date="2016-12" db="EMBL/GenBank/DDBJ databases">
        <authorList>
            <person name="Song W.-J."/>
            <person name="Kurnit D.M."/>
        </authorList>
    </citation>
    <scope>NUCLEOTIDE SEQUENCE [LARGE SCALE GENOMIC DNA]</scope>
    <source>
        <strain evidence="3 4">175</strain>
    </source>
</reference>
<keyword evidence="4" id="KW-1185">Reference proteome</keyword>
<comment type="similarity">
    <text evidence="1 2">Belongs to the phD/YefM antitoxin family.</text>
</comment>
<evidence type="ECO:0000256" key="1">
    <source>
        <dbReference type="ARBA" id="ARBA00009981"/>
    </source>
</evidence>
<dbReference type="STRING" id="1760988.SAMN02949497_4299"/>
<evidence type="ECO:0000256" key="2">
    <source>
        <dbReference type="RuleBase" id="RU362080"/>
    </source>
</evidence>
<dbReference type="Proteomes" id="UP000192923">
    <property type="component" value="Unassembled WGS sequence"/>
</dbReference>
<dbReference type="Gene3D" id="6.10.250.330">
    <property type="match status" value="1"/>
</dbReference>
<dbReference type="NCBIfam" id="TIGR01552">
    <property type="entry name" value="phd_fam"/>
    <property type="match status" value="1"/>
</dbReference>
<dbReference type="Gene3D" id="3.40.1620.10">
    <property type="entry name" value="YefM-like domain"/>
    <property type="match status" value="1"/>
</dbReference>
<dbReference type="OrthoDB" id="9802003at2"/>